<evidence type="ECO:0000256" key="1">
    <source>
        <dbReference type="ARBA" id="ARBA00022723"/>
    </source>
</evidence>
<dbReference type="GO" id="GO:0046872">
    <property type="term" value="F:metal ion binding"/>
    <property type="evidence" value="ECO:0007669"/>
    <property type="project" value="UniProtKB-KW"/>
</dbReference>
<gene>
    <name evidence="4" type="ORF">CFOL_v3_32029</name>
</gene>
<accession>A0A1Q3D7X8</accession>
<dbReference type="InParanoid" id="A0A1Q3D7X8"/>
<evidence type="ECO:0000256" key="3">
    <source>
        <dbReference type="PROSITE-ProRule" id="PRU00023"/>
    </source>
</evidence>
<dbReference type="InterPro" id="IPR036770">
    <property type="entry name" value="Ankyrin_rpt-contain_sf"/>
</dbReference>
<dbReference type="OrthoDB" id="194358at2759"/>
<dbReference type="GO" id="GO:0005096">
    <property type="term" value="F:GTPase activator activity"/>
    <property type="evidence" value="ECO:0007669"/>
    <property type="project" value="InterPro"/>
</dbReference>
<dbReference type="InterPro" id="IPR002110">
    <property type="entry name" value="Ankyrin_rpt"/>
</dbReference>
<dbReference type="Gene3D" id="1.25.40.20">
    <property type="entry name" value="Ankyrin repeat-containing domain"/>
    <property type="match status" value="1"/>
</dbReference>
<dbReference type="PANTHER" id="PTHR23180:SF160">
    <property type="entry name" value="ADP-RIBOSYLATION FACTOR GTPASE-ACTIVATING PROTEIN EFFECTOR PROTEIN 1"/>
    <property type="match status" value="1"/>
</dbReference>
<evidence type="ECO:0000256" key="2">
    <source>
        <dbReference type="ARBA" id="ARBA00022833"/>
    </source>
</evidence>
<keyword evidence="2" id="KW-0862">Zinc</keyword>
<dbReference type="PANTHER" id="PTHR23180">
    <property type="entry name" value="CENTAURIN/ARF"/>
    <property type="match status" value="1"/>
</dbReference>
<reference evidence="5" key="1">
    <citation type="submission" date="2016-04" db="EMBL/GenBank/DDBJ databases">
        <title>Cephalotus genome sequencing.</title>
        <authorList>
            <person name="Fukushima K."/>
            <person name="Hasebe M."/>
            <person name="Fang X."/>
        </authorList>
    </citation>
    <scope>NUCLEOTIDE SEQUENCE [LARGE SCALE GENOMIC DNA]</scope>
    <source>
        <strain evidence="5">cv. St1</strain>
    </source>
</reference>
<dbReference type="Pfam" id="PF12796">
    <property type="entry name" value="Ank_2"/>
    <property type="match status" value="1"/>
</dbReference>
<dbReference type="PROSITE" id="PS50297">
    <property type="entry name" value="ANK_REP_REGION"/>
    <property type="match status" value="2"/>
</dbReference>
<dbReference type="SUPFAM" id="SSF48403">
    <property type="entry name" value="Ankyrin repeat"/>
    <property type="match status" value="1"/>
</dbReference>
<dbReference type="SMART" id="SM00248">
    <property type="entry name" value="ANK"/>
    <property type="match status" value="1"/>
</dbReference>
<organism evidence="4 5">
    <name type="scientific">Cephalotus follicularis</name>
    <name type="common">Albany pitcher plant</name>
    <dbReference type="NCBI Taxonomy" id="3775"/>
    <lineage>
        <taxon>Eukaryota</taxon>
        <taxon>Viridiplantae</taxon>
        <taxon>Streptophyta</taxon>
        <taxon>Embryophyta</taxon>
        <taxon>Tracheophyta</taxon>
        <taxon>Spermatophyta</taxon>
        <taxon>Magnoliopsida</taxon>
        <taxon>eudicotyledons</taxon>
        <taxon>Gunneridae</taxon>
        <taxon>Pentapetalae</taxon>
        <taxon>rosids</taxon>
        <taxon>fabids</taxon>
        <taxon>Oxalidales</taxon>
        <taxon>Cephalotaceae</taxon>
        <taxon>Cephalotus</taxon>
    </lineage>
</organism>
<keyword evidence="5" id="KW-1185">Reference proteome</keyword>
<dbReference type="Proteomes" id="UP000187406">
    <property type="component" value="Unassembled WGS sequence"/>
</dbReference>
<proteinExistence type="predicted"/>
<keyword evidence="1" id="KW-0479">Metal-binding</keyword>
<dbReference type="STRING" id="3775.A0A1Q3D7X8"/>
<dbReference type="AlphaFoldDB" id="A0A1Q3D7X8"/>
<evidence type="ECO:0000313" key="4">
    <source>
        <dbReference type="EMBL" id="GAV88607.1"/>
    </source>
</evidence>
<sequence length="183" mass="20296">MDKPCPADSISIKEKFIHAKYAEKLFVRKPKDSQYIHSVTEQIWEAVRANDRKVVYHHIVNSEADVNAVYEKASSSSLTLAKVMLMQERTSLDHSSSCLAGYSLDQSSISSLTMAGVNEVQSVEDLDGCTLLHLACETADIGMLELLLQYAANICATDSRGQTPLHHCILRGRAIFARLLLSR</sequence>
<protein>
    <submittedName>
        <fullName evidence="4">Ank_2 domain-containing protein</fullName>
    </submittedName>
</protein>
<name>A0A1Q3D7X8_CEPFO</name>
<dbReference type="EMBL" id="BDDD01004985">
    <property type="protein sequence ID" value="GAV88607.1"/>
    <property type="molecule type" value="Genomic_DNA"/>
</dbReference>
<comment type="caution">
    <text evidence="4">The sequence shown here is derived from an EMBL/GenBank/DDBJ whole genome shotgun (WGS) entry which is preliminary data.</text>
</comment>
<keyword evidence="3" id="KW-0040">ANK repeat</keyword>
<evidence type="ECO:0000313" key="5">
    <source>
        <dbReference type="Proteomes" id="UP000187406"/>
    </source>
</evidence>
<dbReference type="PROSITE" id="PS50088">
    <property type="entry name" value="ANK_REPEAT"/>
    <property type="match status" value="2"/>
</dbReference>
<feature type="repeat" description="ANK" evidence="3">
    <location>
        <begin position="160"/>
        <end position="183"/>
    </location>
</feature>
<dbReference type="InterPro" id="IPR045258">
    <property type="entry name" value="ACAP1/2/3-like"/>
</dbReference>
<feature type="repeat" description="ANK" evidence="3">
    <location>
        <begin position="127"/>
        <end position="159"/>
    </location>
</feature>